<organism evidence="3 4">
    <name type="scientific">Coptis chinensis</name>
    <dbReference type="NCBI Taxonomy" id="261450"/>
    <lineage>
        <taxon>Eukaryota</taxon>
        <taxon>Viridiplantae</taxon>
        <taxon>Streptophyta</taxon>
        <taxon>Embryophyta</taxon>
        <taxon>Tracheophyta</taxon>
        <taxon>Spermatophyta</taxon>
        <taxon>Magnoliopsida</taxon>
        <taxon>Ranunculales</taxon>
        <taxon>Ranunculaceae</taxon>
        <taxon>Coptidoideae</taxon>
        <taxon>Coptis</taxon>
    </lineage>
</organism>
<comment type="caution">
    <text evidence="3">The sequence shown here is derived from an EMBL/GenBank/DDBJ whole genome shotgun (WGS) entry which is preliminary data.</text>
</comment>
<keyword evidence="4" id="KW-1185">Reference proteome</keyword>
<feature type="transmembrane region" description="Helical" evidence="2">
    <location>
        <begin position="605"/>
        <end position="626"/>
    </location>
</feature>
<accession>A0A835HV39</accession>
<evidence type="ECO:0000313" key="3">
    <source>
        <dbReference type="EMBL" id="KAF9605269.1"/>
    </source>
</evidence>
<keyword evidence="2" id="KW-0472">Membrane</keyword>
<keyword evidence="1" id="KW-0175">Coiled coil</keyword>
<keyword evidence="2" id="KW-0812">Transmembrane</keyword>
<feature type="coiled-coil region" evidence="1">
    <location>
        <begin position="343"/>
        <end position="520"/>
    </location>
</feature>
<proteinExistence type="predicted"/>
<gene>
    <name evidence="3" type="ORF">IFM89_015885</name>
</gene>
<reference evidence="3 4" key="1">
    <citation type="submission" date="2020-10" db="EMBL/GenBank/DDBJ databases">
        <title>The Coptis chinensis genome and diversification of protoberbering-type alkaloids.</title>
        <authorList>
            <person name="Wang B."/>
            <person name="Shu S."/>
            <person name="Song C."/>
            <person name="Liu Y."/>
        </authorList>
    </citation>
    <scope>NUCLEOTIDE SEQUENCE [LARGE SCALE GENOMIC DNA]</scope>
    <source>
        <strain evidence="3">HL-2020</strain>
        <tissue evidence="3">Leaf</tissue>
    </source>
</reference>
<dbReference type="AlphaFoldDB" id="A0A835HV39"/>
<evidence type="ECO:0000256" key="1">
    <source>
        <dbReference type="SAM" id="Coils"/>
    </source>
</evidence>
<keyword evidence="2" id="KW-1133">Transmembrane helix</keyword>
<protein>
    <submittedName>
        <fullName evidence="3">Uncharacterized protein</fullName>
    </submittedName>
</protein>
<dbReference type="EMBL" id="JADFTS010000005">
    <property type="protein sequence ID" value="KAF9605269.1"/>
    <property type="molecule type" value="Genomic_DNA"/>
</dbReference>
<feature type="coiled-coil region" evidence="1">
    <location>
        <begin position="33"/>
        <end position="170"/>
    </location>
</feature>
<feature type="coiled-coil region" evidence="1">
    <location>
        <begin position="206"/>
        <end position="296"/>
    </location>
</feature>
<sequence length="630" mass="73189">MAKKKPQNPNMEENQADKLASLKSLNNILLKETVEKRDHVKNLELEIDVLKKQLIESEIQKSVTVEFVNQEMMQENQVLKRDFVRFREEVDKESEVKTSEVMRLEKRVEEMMGEKVEVEIRFEDLRNEMEGVLKQRGELEREVVEGGYKVRELEEEVERGRVALDGEIREKFEVVERLNVLAKEMKGLKSRVFELVECNAINEEEIVQLRSECGGLMGKKKELEKKVECVVKEKVLVEHQLDKALEIIDELDRDSKDIAREKEIIEENRGVLVVEMRELKKQVQQFEAIVFNLKNHEGLLRREVVVFKERNDEAVKKQEQMQLEFGKLLDEKSEIEMSFELLIEEKNSTLRNLEKTRLELENGKRRINELVYENDDIQEVKIGQELEIQKLLKQLSGLKAVVSKLEESCGNQVKANAELQSEAGGYKDALESVTAERDSVRKEFDMWKNEEESLSLELLELEKSNGENLKELERLRVEQCKLSEEKKEMKSRIDLLIEDKGELQRKLVKAEGSIEDVKAKLKSHEMYIEQALLMLKSTVEMLENGDKEDSTFNAEKIDESVKPFAEQLEAIKRAFENKKGKVEDMKREFQCLNLSMAGEKKSKKFLQWLSSGTTILAVAAVAMSYVGKGR</sequence>
<evidence type="ECO:0000256" key="2">
    <source>
        <dbReference type="SAM" id="Phobius"/>
    </source>
</evidence>
<dbReference type="Proteomes" id="UP000631114">
    <property type="component" value="Unassembled WGS sequence"/>
</dbReference>
<dbReference type="OrthoDB" id="689590at2759"/>
<name>A0A835HV39_9MAGN</name>
<evidence type="ECO:0000313" key="4">
    <source>
        <dbReference type="Proteomes" id="UP000631114"/>
    </source>
</evidence>